<feature type="domain" description="OmpR/PhoB-type" evidence="8">
    <location>
        <begin position="1"/>
        <end position="99"/>
    </location>
</feature>
<dbReference type="SUPFAM" id="SSF52540">
    <property type="entry name" value="P-loop containing nucleoside triphosphate hydrolases"/>
    <property type="match status" value="1"/>
</dbReference>
<dbReference type="Proteomes" id="UP000638353">
    <property type="component" value="Unassembled WGS sequence"/>
</dbReference>
<dbReference type="PANTHER" id="PTHR35807">
    <property type="entry name" value="TRANSCRIPTIONAL REGULATOR REDD-RELATED"/>
    <property type="match status" value="1"/>
</dbReference>
<dbReference type="AlphaFoldDB" id="A0A919CER4"/>
<evidence type="ECO:0000256" key="7">
    <source>
        <dbReference type="SAM" id="MobiDB-lite"/>
    </source>
</evidence>
<dbReference type="GO" id="GO:0000160">
    <property type="term" value="P:phosphorelay signal transduction system"/>
    <property type="evidence" value="ECO:0007669"/>
    <property type="project" value="UniProtKB-KW"/>
</dbReference>
<feature type="region of interest" description="Disordered" evidence="7">
    <location>
        <begin position="262"/>
        <end position="297"/>
    </location>
</feature>
<dbReference type="SMART" id="SM00862">
    <property type="entry name" value="Trans_reg_C"/>
    <property type="match status" value="1"/>
</dbReference>
<evidence type="ECO:0000256" key="1">
    <source>
        <dbReference type="ARBA" id="ARBA00005820"/>
    </source>
</evidence>
<dbReference type="CDD" id="cd15831">
    <property type="entry name" value="BTAD"/>
    <property type="match status" value="1"/>
</dbReference>
<dbReference type="Pfam" id="PF03704">
    <property type="entry name" value="BTAD"/>
    <property type="match status" value="1"/>
</dbReference>
<dbReference type="Gene3D" id="3.40.50.300">
    <property type="entry name" value="P-loop containing nucleotide triphosphate hydrolases"/>
    <property type="match status" value="1"/>
</dbReference>
<dbReference type="PROSITE" id="PS51755">
    <property type="entry name" value="OMPR_PHOB"/>
    <property type="match status" value="1"/>
</dbReference>
<dbReference type="EMBL" id="BMVC01000020">
    <property type="protein sequence ID" value="GHD13775.1"/>
    <property type="molecule type" value="Genomic_DNA"/>
</dbReference>
<evidence type="ECO:0000313" key="10">
    <source>
        <dbReference type="Proteomes" id="UP000638353"/>
    </source>
</evidence>
<evidence type="ECO:0000256" key="2">
    <source>
        <dbReference type="ARBA" id="ARBA00023012"/>
    </source>
</evidence>
<organism evidence="9 10">
    <name type="scientific">Streptomyces finlayi</name>
    <dbReference type="NCBI Taxonomy" id="67296"/>
    <lineage>
        <taxon>Bacteria</taxon>
        <taxon>Bacillati</taxon>
        <taxon>Actinomycetota</taxon>
        <taxon>Actinomycetes</taxon>
        <taxon>Kitasatosporales</taxon>
        <taxon>Streptomycetaceae</taxon>
        <taxon>Streptomyces</taxon>
    </lineage>
</organism>
<dbReference type="InterPro" id="IPR011990">
    <property type="entry name" value="TPR-like_helical_dom_sf"/>
</dbReference>
<sequence length="1019" mass="108202">MGEESIRFAVLGAVRVVREGSVLTTGSPQQQALLVALLLRAGRALPAHELLASIWGEDAPESALSSLRTHAWRLRRIVEEDRSAPKVLVSLRDGYQLLVPPRSVDALYAEELAADAARARAAGREADCGRLLAEALALWNGEPLAGVPGPFAEQQRSRLAALRLALMEERFEHDLREGRHALVIPDLIGFTHEHPLQERPYGFLMRALYAMGRQGDALGVFGRARRVLAEELGVDPGPELNALHERILANDPLLMAHVTEGRDPAQGAPEAGAGAGAPAGQEKAAGPSEKAPAATRPAQLPADIPDFTGRESQVLALHRALTDAARPSLALVSVTGMGGIGKSTLALQVAHQAKPEFPGGQLYADLRGNGLEPADPGVVLGSFLTALGVSGQALPASTEDRALLFRTTLDGRRILVLLDNARDPAQIRPLLPGSADCGVIVTSRAMLAGLSTTVRGDLDVFDTGESIALLRAIVGAARVDEEPEDAAELVALCGHLPLAVRIVAARLAARPRWRVATMTARLADERLRIGELRAGDLAVAAVFELGYRQLTRAQARAFRLLAPVTRQGIGTGAAAAALGMDAYDAEQLLEELVDAAMLQAPLPGHYRYHDLVRSFALQLAGSGEAGAAVPGEPGTGECGDDGSAALGRLLDFLLDGARAAFQLMVPGDPVGAILGGSPGTGPRFDTLAQARAWVAEEFDCAVNAAALAARTGPEGDRGTLRAAADLLVALSPFGQDIPYLQLAMTARKVADAAAACRDDQAEARARFVCGNAALQHTRLTEAEMHTRLATEASTRAGDEVVLRQILNDRGLIAQWQRRFSDAAEFYERALEIACRLGHRSGELTTELNAAQARLRSGWPDDALAVCERALERLRGGQDPHVTSYAWYVHGMALHELGRHADAVVSYTACLEVCAAARLRGRETQARFRLSDSLRDLGRHDEALAEAGRALALSEELGSQRERGHCLLALARALAETGDTAAALSRARQARDMFALLGLPDVEQAEELAGLLEEPVAARG</sequence>
<dbReference type="InterPro" id="IPR027417">
    <property type="entry name" value="P-loop_NTPase"/>
</dbReference>
<keyword evidence="4 6" id="KW-0238">DNA-binding</keyword>
<protein>
    <submittedName>
        <fullName evidence="9">Regulatory protein AfsR</fullName>
    </submittedName>
</protein>
<dbReference type="SMART" id="SM00028">
    <property type="entry name" value="TPR"/>
    <property type="match status" value="3"/>
</dbReference>
<dbReference type="InterPro" id="IPR005158">
    <property type="entry name" value="BTAD"/>
</dbReference>
<dbReference type="GO" id="GO:0003677">
    <property type="term" value="F:DNA binding"/>
    <property type="evidence" value="ECO:0007669"/>
    <property type="project" value="UniProtKB-UniRule"/>
</dbReference>
<dbReference type="PANTHER" id="PTHR35807:SF1">
    <property type="entry name" value="TRANSCRIPTIONAL REGULATOR REDD"/>
    <property type="match status" value="1"/>
</dbReference>
<reference evidence="9" key="1">
    <citation type="journal article" date="2014" name="Int. J. Syst. Evol. Microbiol.">
        <title>Complete genome sequence of Corynebacterium casei LMG S-19264T (=DSM 44701T), isolated from a smear-ripened cheese.</title>
        <authorList>
            <consortium name="US DOE Joint Genome Institute (JGI-PGF)"/>
            <person name="Walter F."/>
            <person name="Albersmeier A."/>
            <person name="Kalinowski J."/>
            <person name="Ruckert C."/>
        </authorList>
    </citation>
    <scope>NUCLEOTIDE SEQUENCE</scope>
    <source>
        <strain evidence="9">JCM 4637</strain>
    </source>
</reference>
<evidence type="ECO:0000256" key="4">
    <source>
        <dbReference type="ARBA" id="ARBA00023125"/>
    </source>
</evidence>
<dbReference type="InterPro" id="IPR051677">
    <property type="entry name" value="AfsR-DnrI-RedD_regulator"/>
</dbReference>
<evidence type="ECO:0000256" key="5">
    <source>
        <dbReference type="ARBA" id="ARBA00023163"/>
    </source>
</evidence>
<dbReference type="RefSeq" id="WP_189827883.1">
    <property type="nucleotide sequence ID" value="NZ_BMVC01000020.1"/>
</dbReference>
<evidence type="ECO:0000256" key="3">
    <source>
        <dbReference type="ARBA" id="ARBA00023015"/>
    </source>
</evidence>
<dbReference type="InterPro" id="IPR041664">
    <property type="entry name" value="AAA_16"/>
</dbReference>
<keyword evidence="3" id="KW-0805">Transcription regulation</keyword>
<dbReference type="Gene3D" id="1.10.10.10">
    <property type="entry name" value="Winged helix-like DNA-binding domain superfamily/Winged helix DNA-binding domain"/>
    <property type="match status" value="1"/>
</dbReference>
<dbReference type="Pfam" id="PF00486">
    <property type="entry name" value="Trans_reg_C"/>
    <property type="match status" value="1"/>
</dbReference>
<dbReference type="Gene3D" id="1.25.40.10">
    <property type="entry name" value="Tetratricopeptide repeat domain"/>
    <property type="match status" value="2"/>
</dbReference>
<gene>
    <name evidence="9" type="primary">afsR</name>
    <name evidence="9" type="ORF">GCM10010334_72350</name>
</gene>
<comment type="caution">
    <text evidence="9">The sequence shown here is derived from an EMBL/GenBank/DDBJ whole genome shotgun (WGS) entry which is preliminary data.</text>
</comment>
<dbReference type="SUPFAM" id="SSF46894">
    <property type="entry name" value="C-terminal effector domain of the bipartite response regulators"/>
    <property type="match status" value="1"/>
</dbReference>
<accession>A0A919CER4</accession>
<keyword evidence="2" id="KW-0902">Two-component regulatory system</keyword>
<dbReference type="InterPro" id="IPR036388">
    <property type="entry name" value="WH-like_DNA-bd_sf"/>
</dbReference>
<feature type="DNA-binding region" description="OmpR/PhoB-type" evidence="6">
    <location>
        <begin position="1"/>
        <end position="99"/>
    </location>
</feature>
<keyword evidence="5" id="KW-0804">Transcription</keyword>
<dbReference type="Pfam" id="PF13191">
    <property type="entry name" value="AAA_16"/>
    <property type="match status" value="1"/>
</dbReference>
<dbReference type="Pfam" id="PF13424">
    <property type="entry name" value="TPR_12"/>
    <property type="match status" value="1"/>
</dbReference>
<dbReference type="InterPro" id="IPR001867">
    <property type="entry name" value="OmpR/PhoB-type_DNA-bd"/>
</dbReference>
<dbReference type="InterPro" id="IPR016032">
    <property type="entry name" value="Sig_transdc_resp-reg_C-effctor"/>
</dbReference>
<evidence type="ECO:0000259" key="8">
    <source>
        <dbReference type="PROSITE" id="PS51755"/>
    </source>
</evidence>
<name>A0A919CER4_9ACTN</name>
<dbReference type="GO" id="GO:0006355">
    <property type="term" value="P:regulation of DNA-templated transcription"/>
    <property type="evidence" value="ECO:0007669"/>
    <property type="project" value="InterPro"/>
</dbReference>
<comment type="similarity">
    <text evidence="1">Belongs to the AfsR/DnrI/RedD regulatory family.</text>
</comment>
<feature type="compositionally biased region" description="Low complexity" evidence="7">
    <location>
        <begin position="264"/>
        <end position="287"/>
    </location>
</feature>
<proteinExistence type="inferred from homology"/>
<dbReference type="Pfam" id="PF13181">
    <property type="entry name" value="TPR_8"/>
    <property type="match status" value="1"/>
</dbReference>
<dbReference type="SMART" id="SM01043">
    <property type="entry name" value="BTAD"/>
    <property type="match status" value="1"/>
</dbReference>
<dbReference type="SUPFAM" id="SSF48452">
    <property type="entry name" value="TPR-like"/>
    <property type="match status" value="2"/>
</dbReference>
<reference evidence="9" key="2">
    <citation type="submission" date="2020-09" db="EMBL/GenBank/DDBJ databases">
        <authorList>
            <person name="Sun Q."/>
            <person name="Ohkuma M."/>
        </authorList>
    </citation>
    <scope>NUCLEOTIDE SEQUENCE</scope>
    <source>
        <strain evidence="9">JCM 4637</strain>
    </source>
</reference>
<dbReference type="InterPro" id="IPR019734">
    <property type="entry name" value="TPR_rpt"/>
</dbReference>
<evidence type="ECO:0000256" key="6">
    <source>
        <dbReference type="PROSITE-ProRule" id="PRU01091"/>
    </source>
</evidence>
<dbReference type="PRINTS" id="PR00364">
    <property type="entry name" value="DISEASERSIST"/>
</dbReference>
<evidence type="ECO:0000313" key="9">
    <source>
        <dbReference type="EMBL" id="GHD13775.1"/>
    </source>
</evidence>